<feature type="domain" description="Plastocyanin-like" evidence="6">
    <location>
        <begin position="255"/>
        <end position="384"/>
    </location>
</feature>
<dbReference type="InterPro" id="IPR008972">
    <property type="entry name" value="Cupredoxin"/>
</dbReference>
<protein>
    <submittedName>
        <fullName evidence="9">Uncharacterized protein</fullName>
    </submittedName>
</protein>
<dbReference type="GO" id="GO:0005507">
    <property type="term" value="F:copper ion binding"/>
    <property type="evidence" value="ECO:0007669"/>
    <property type="project" value="InterPro"/>
</dbReference>
<dbReference type="GO" id="GO:0005886">
    <property type="term" value="C:plasma membrane"/>
    <property type="evidence" value="ECO:0007669"/>
    <property type="project" value="TreeGrafter"/>
</dbReference>
<dbReference type="InterPro" id="IPR045087">
    <property type="entry name" value="Cu-oxidase_fam"/>
</dbReference>
<reference evidence="9" key="1">
    <citation type="submission" date="2023-06" db="EMBL/GenBank/DDBJ databases">
        <title>Genomic analysis of the entomopathogenic nematode Steinernema hermaphroditum.</title>
        <authorList>
            <person name="Schwarz E.M."/>
            <person name="Heppert J.K."/>
            <person name="Baniya A."/>
            <person name="Schwartz H.T."/>
            <person name="Tan C.-H."/>
            <person name="Antoshechkin I."/>
            <person name="Sternberg P.W."/>
            <person name="Goodrich-Blair H."/>
            <person name="Dillman A.R."/>
        </authorList>
    </citation>
    <scope>NUCLEOTIDE SEQUENCE</scope>
    <source>
        <strain evidence="9">PS9179</strain>
        <tissue evidence="9">Whole animal</tissue>
    </source>
</reference>
<evidence type="ECO:0000256" key="2">
    <source>
        <dbReference type="ARBA" id="ARBA00022723"/>
    </source>
</evidence>
<evidence type="ECO:0000313" key="9">
    <source>
        <dbReference type="EMBL" id="KAK0409053.1"/>
    </source>
</evidence>
<dbReference type="CDD" id="cd13905">
    <property type="entry name" value="CuRO_3_tcLLC2_insect_like"/>
    <property type="match status" value="1"/>
</dbReference>
<evidence type="ECO:0000259" key="8">
    <source>
        <dbReference type="Pfam" id="PF07732"/>
    </source>
</evidence>
<gene>
    <name evidence="9" type="ORF">QR680_004312</name>
</gene>
<feature type="chain" id="PRO_5041370202" evidence="5">
    <location>
        <begin position="22"/>
        <end position="669"/>
    </location>
</feature>
<sequence>MSPSLTRVLLLNVFCVISVYSWEKYAKPLRAAWPNEKGVYEFNLELKSEMTMTRNDSRKRQIVEYDPNTKLWLHRAKESPPSRRLLNESQLSSVVVGDGLHKFKIFINGESPGPNIVVPFGAKVLLRVKNWLHEEVTLHIHGMRKVNKWYTDGVPYIQQCPIAPSTSYTYSFIADTLGTHWYHGHSNLDRVKGLLGGFVVVKPNSRAALREYMVLVQDEPVLSIDEHFYMAKHGLQGIYKCGRTYDNSHTGSCYPIQSITVNGKGWYDQKELKKRPELLPLETFQIKRGEKIRLRLVNGGAFHGLMVTVEDHRMTVVATDGSNIKPIMVDKLIFYPGERYNVILKGMMRPVKKNYRIVIETLDHHNEEMVNIDPTYGLAILEYQDVTTNTKLGHYPGCLSESNCIVLNCPFAQFPQDYPYRCISADQLESAEISEDSEILNTKEFTNNFEEYFYNTASRNGFTFKLPTSIPYHNQHRMGEVATACDSTCPLKDRKDIKGFNCACFFTYNFTLNNIIQMTFYNMDGRGDYTAESAHPIHLHGHQFYVMKIGHPYYNAEGHIIHHNMDIPCTFDTAPCSNLSFSNPHWMSGNVDGIQKYPSLRDTVVVPAGGYVVIRFRANNPGWWLAHCHMIFHAKSGLGFAFKVGENSEIPSPPEGFPQGCGNYAYKEF</sequence>
<keyword evidence="10" id="KW-1185">Reference proteome</keyword>
<evidence type="ECO:0000256" key="3">
    <source>
        <dbReference type="ARBA" id="ARBA00023002"/>
    </source>
</evidence>
<evidence type="ECO:0000256" key="1">
    <source>
        <dbReference type="ARBA" id="ARBA00010609"/>
    </source>
</evidence>
<evidence type="ECO:0000259" key="7">
    <source>
        <dbReference type="Pfam" id="PF07731"/>
    </source>
</evidence>
<organism evidence="9 10">
    <name type="scientific">Steinernema hermaphroditum</name>
    <dbReference type="NCBI Taxonomy" id="289476"/>
    <lineage>
        <taxon>Eukaryota</taxon>
        <taxon>Metazoa</taxon>
        <taxon>Ecdysozoa</taxon>
        <taxon>Nematoda</taxon>
        <taxon>Chromadorea</taxon>
        <taxon>Rhabditida</taxon>
        <taxon>Tylenchina</taxon>
        <taxon>Panagrolaimomorpha</taxon>
        <taxon>Strongyloidoidea</taxon>
        <taxon>Steinernematidae</taxon>
        <taxon>Steinernema</taxon>
    </lineage>
</organism>
<feature type="domain" description="Plastocyanin-like" evidence="7">
    <location>
        <begin position="507"/>
        <end position="646"/>
    </location>
</feature>
<feature type="signal peptide" evidence="5">
    <location>
        <begin position="1"/>
        <end position="21"/>
    </location>
</feature>
<keyword evidence="4" id="KW-0186">Copper</keyword>
<evidence type="ECO:0000256" key="4">
    <source>
        <dbReference type="ARBA" id="ARBA00023008"/>
    </source>
</evidence>
<evidence type="ECO:0000313" key="10">
    <source>
        <dbReference type="Proteomes" id="UP001175271"/>
    </source>
</evidence>
<keyword evidence="3" id="KW-0560">Oxidoreductase</keyword>
<dbReference type="Pfam" id="PF07732">
    <property type="entry name" value="Cu-oxidase_3"/>
    <property type="match status" value="1"/>
</dbReference>
<dbReference type="InterPro" id="IPR011706">
    <property type="entry name" value="Cu-oxidase_C"/>
</dbReference>
<dbReference type="GO" id="GO:0016491">
    <property type="term" value="F:oxidoreductase activity"/>
    <property type="evidence" value="ECO:0007669"/>
    <property type="project" value="UniProtKB-KW"/>
</dbReference>
<feature type="domain" description="Plastocyanin-like" evidence="8">
    <location>
        <begin position="100"/>
        <end position="204"/>
    </location>
</feature>
<dbReference type="InterPro" id="IPR011707">
    <property type="entry name" value="Cu-oxidase-like_N"/>
</dbReference>
<dbReference type="PANTHER" id="PTHR11709:SF394">
    <property type="entry name" value="FI03373P-RELATED"/>
    <property type="match status" value="1"/>
</dbReference>
<dbReference type="InterPro" id="IPR002355">
    <property type="entry name" value="Cu_oxidase_Cu_BS"/>
</dbReference>
<dbReference type="Pfam" id="PF00394">
    <property type="entry name" value="Cu-oxidase"/>
    <property type="match status" value="1"/>
</dbReference>
<comment type="caution">
    <text evidence="9">The sequence shown here is derived from an EMBL/GenBank/DDBJ whole genome shotgun (WGS) entry which is preliminary data.</text>
</comment>
<name>A0AA39LTI2_9BILA</name>
<dbReference type="Proteomes" id="UP001175271">
    <property type="component" value="Unassembled WGS sequence"/>
</dbReference>
<dbReference type="SUPFAM" id="SSF49503">
    <property type="entry name" value="Cupredoxins"/>
    <property type="match status" value="3"/>
</dbReference>
<evidence type="ECO:0000256" key="5">
    <source>
        <dbReference type="SAM" id="SignalP"/>
    </source>
</evidence>
<dbReference type="AlphaFoldDB" id="A0AA39LTI2"/>
<dbReference type="GO" id="GO:0006826">
    <property type="term" value="P:iron ion transport"/>
    <property type="evidence" value="ECO:0007669"/>
    <property type="project" value="TreeGrafter"/>
</dbReference>
<dbReference type="Pfam" id="PF07731">
    <property type="entry name" value="Cu-oxidase_2"/>
    <property type="match status" value="1"/>
</dbReference>
<accession>A0AA39LTI2</accession>
<proteinExistence type="inferred from homology"/>
<dbReference type="EMBL" id="JAUCMV010000003">
    <property type="protein sequence ID" value="KAK0409053.1"/>
    <property type="molecule type" value="Genomic_DNA"/>
</dbReference>
<keyword evidence="2" id="KW-0479">Metal-binding</keyword>
<dbReference type="InterPro" id="IPR001117">
    <property type="entry name" value="Cu-oxidase_2nd"/>
</dbReference>
<evidence type="ECO:0000259" key="6">
    <source>
        <dbReference type="Pfam" id="PF00394"/>
    </source>
</evidence>
<comment type="similarity">
    <text evidence="1">Belongs to the multicopper oxidase family.</text>
</comment>
<dbReference type="Gene3D" id="2.60.40.420">
    <property type="entry name" value="Cupredoxins - blue copper proteins"/>
    <property type="match status" value="3"/>
</dbReference>
<keyword evidence="5" id="KW-0732">Signal</keyword>
<dbReference type="PANTHER" id="PTHR11709">
    <property type="entry name" value="MULTI-COPPER OXIDASE"/>
    <property type="match status" value="1"/>
</dbReference>
<dbReference type="PROSITE" id="PS00080">
    <property type="entry name" value="MULTICOPPER_OXIDASE2"/>
    <property type="match status" value="1"/>
</dbReference>